<dbReference type="EMBL" id="QGHA01000005">
    <property type="protein sequence ID" value="PWK77184.1"/>
    <property type="molecule type" value="Genomic_DNA"/>
</dbReference>
<evidence type="ECO:0000313" key="1">
    <source>
        <dbReference type="EMBL" id="PWK77184.1"/>
    </source>
</evidence>
<proteinExistence type="predicted"/>
<gene>
    <name evidence="1" type="ORF">LX99_02994</name>
</gene>
<protein>
    <submittedName>
        <fullName evidence="1">Uncharacterized protein</fullName>
    </submittedName>
</protein>
<name>A0A316H871_9SPHI</name>
<comment type="caution">
    <text evidence="1">The sequence shown here is derived from an EMBL/GenBank/DDBJ whole genome shotgun (WGS) entry which is preliminary data.</text>
</comment>
<evidence type="ECO:0000313" key="2">
    <source>
        <dbReference type="Proteomes" id="UP000245678"/>
    </source>
</evidence>
<organism evidence="1 2">
    <name type="scientific">Mucilaginibacter oryzae</name>
    <dbReference type="NCBI Taxonomy" id="468058"/>
    <lineage>
        <taxon>Bacteria</taxon>
        <taxon>Pseudomonadati</taxon>
        <taxon>Bacteroidota</taxon>
        <taxon>Sphingobacteriia</taxon>
        <taxon>Sphingobacteriales</taxon>
        <taxon>Sphingobacteriaceae</taxon>
        <taxon>Mucilaginibacter</taxon>
    </lineage>
</organism>
<reference evidence="1 2" key="1">
    <citation type="submission" date="2018-05" db="EMBL/GenBank/DDBJ databases">
        <title>Genomic Encyclopedia of Archaeal and Bacterial Type Strains, Phase II (KMG-II): from individual species to whole genera.</title>
        <authorList>
            <person name="Goeker M."/>
        </authorList>
    </citation>
    <scope>NUCLEOTIDE SEQUENCE [LARGE SCALE GENOMIC DNA]</scope>
    <source>
        <strain evidence="1 2">DSM 19975</strain>
    </source>
</reference>
<dbReference type="Proteomes" id="UP000245678">
    <property type="component" value="Unassembled WGS sequence"/>
</dbReference>
<dbReference type="AlphaFoldDB" id="A0A316H871"/>
<accession>A0A316H871</accession>
<keyword evidence="2" id="KW-1185">Reference proteome</keyword>
<sequence>MFMPGRYFLLTTLLCLLLIGRVSSQSVIPNRIALRKALSKQDAGYSMRPDDERYEGFYNKEKGEEDFSVFSLLKGKLDYVMSGKEKLIIIAPKIPGVDSAFIAGASFNFWPDYRLDIHLKSGDEAHVPLNAAIKTKNLFKDHLGIYGYTGLVGSPICYIPVEVRSSVNAKNNSEYVLTLISIKSVADVTWDYLPANSGLLTEPTVGDDTIASVSERSPITIPLKFKQKFAPGTTVIIQVWGKINGGKSKERLQKLKIIIPKA</sequence>